<dbReference type="InterPro" id="IPR023827">
    <property type="entry name" value="Peptidase_S8_Asp-AS"/>
</dbReference>
<evidence type="ECO:0000256" key="3">
    <source>
        <dbReference type="ARBA" id="ARBA00022801"/>
    </source>
</evidence>
<dbReference type="SUPFAM" id="SSF52743">
    <property type="entry name" value="Subtilisin-like"/>
    <property type="match status" value="1"/>
</dbReference>
<dbReference type="InterPro" id="IPR015500">
    <property type="entry name" value="Peptidase_S8_subtilisin-rel"/>
</dbReference>
<feature type="active site" description="Charge relay system" evidence="5">
    <location>
        <position position="246"/>
    </location>
</feature>
<dbReference type="PANTHER" id="PTHR43806:SF11">
    <property type="entry name" value="CEREVISIN-RELATED"/>
    <property type="match status" value="1"/>
</dbReference>
<keyword evidence="4 5" id="KW-0720">Serine protease</keyword>
<dbReference type="RefSeq" id="WP_350244882.1">
    <property type="nucleotide sequence ID" value="NZ_CP158299.1"/>
</dbReference>
<comment type="similarity">
    <text evidence="1 5 6">Belongs to the peptidase S8 family.</text>
</comment>
<reference evidence="8" key="1">
    <citation type="submission" date="2024-06" db="EMBL/GenBank/DDBJ databases">
        <title>Draft Genome Sequence of Deinococcus sonorensis Type Strain KR-87, a Biofilm Producing Representative of the Genus Deinococcus.</title>
        <authorList>
            <person name="Boren L.S."/>
            <person name="Grosso R.A."/>
            <person name="Hugenberg-Cox A.N."/>
            <person name="Hill J.T.E."/>
            <person name="Albert C.M."/>
            <person name="Tuohy J.M."/>
        </authorList>
    </citation>
    <scope>NUCLEOTIDE SEQUENCE</scope>
    <source>
        <strain evidence="8">KR-87</strain>
    </source>
</reference>
<gene>
    <name evidence="8" type="ORF">ABOD76_10955</name>
</gene>
<organism evidence="8">
    <name type="scientific">Deinococcus sonorensis KR-87</name>
    <dbReference type="NCBI Taxonomy" id="694439"/>
    <lineage>
        <taxon>Bacteria</taxon>
        <taxon>Thermotogati</taxon>
        <taxon>Deinococcota</taxon>
        <taxon>Deinococci</taxon>
        <taxon>Deinococcales</taxon>
        <taxon>Deinococcaceae</taxon>
        <taxon>Deinococcus</taxon>
    </lineage>
</organism>
<dbReference type="GO" id="GO:0006508">
    <property type="term" value="P:proteolysis"/>
    <property type="evidence" value="ECO:0007669"/>
    <property type="project" value="UniProtKB-KW"/>
</dbReference>
<dbReference type="AlphaFoldDB" id="A0AAU7UE77"/>
<feature type="active site" description="Charge relay system" evidence="5">
    <location>
        <position position="199"/>
    </location>
</feature>
<evidence type="ECO:0000256" key="2">
    <source>
        <dbReference type="ARBA" id="ARBA00022670"/>
    </source>
</evidence>
<name>A0AAU7UE77_9DEIO</name>
<dbReference type="PROSITE" id="PS51892">
    <property type="entry name" value="SUBTILASE"/>
    <property type="match status" value="1"/>
</dbReference>
<dbReference type="PROSITE" id="PS00138">
    <property type="entry name" value="SUBTILASE_SER"/>
    <property type="match status" value="1"/>
</dbReference>
<dbReference type="Pfam" id="PF00082">
    <property type="entry name" value="Peptidase_S8"/>
    <property type="match status" value="1"/>
</dbReference>
<dbReference type="InterPro" id="IPR023828">
    <property type="entry name" value="Peptidase_S8_Ser-AS"/>
</dbReference>
<feature type="active site" description="Charge relay system" evidence="5">
    <location>
        <position position="415"/>
    </location>
</feature>
<dbReference type="PRINTS" id="PR00723">
    <property type="entry name" value="SUBTILISIN"/>
</dbReference>
<proteinExistence type="inferred from homology"/>
<evidence type="ECO:0000256" key="4">
    <source>
        <dbReference type="ARBA" id="ARBA00022825"/>
    </source>
</evidence>
<evidence type="ECO:0000259" key="7">
    <source>
        <dbReference type="Pfam" id="PF00082"/>
    </source>
</evidence>
<dbReference type="Gene3D" id="3.40.50.200">
    <property type="entry name" value="Peptidase S8/S53 domain"/>
    <property type="match status" value="1"/>
</dbReference>
<dbReference type="PROSITE" id="PS00136">
    <property type="entry name" value="SUBTILASE_ASP"/>
    <property type="match status" value="1"/>
</dbReference>
<evidence type="ECO:0000256" key="5">
    <source>
        <dbReference type="PROSITE-ProRule" id="PRU01240"/>
    </source>
</evidence>
<evidence type="ECO:0000256" key="1">
    <source>
        <dbReference type="ARBA" id="ARBA00011073"/>
    </source>
</evidence>
<evidence type="ECO:0000256" key="6">
    <source>
        <dbReference type="RuleBase" id="RU003355"/>
    </source>
</evidence>
<dbReference type="InterPro" id="IPR050131">
    <property type="entry name" value="Peptidase_S8_subtilisin-like"/>
</dbReference>
<evidence type="ECO:0000313" key="8">
    <source>
        <dbReference type="EMBL" id="XBV86801.1"/>
    </source>
</evidence>
<dbReference type="PANTHER" id="PTHR43806">
    <property type="entry name" value="PEPTIDASE S8"/>
    <property type="match status" value="1"/>
</dbReference>
<keyword evidence="3 5" id="KW-0378">Hydrolase</keyword>
<dbReference type="EMBL" id="CP158299">
    <property type="protein sequence ID" value="XBV86801.1"/>
    <property type="molecule type" value="Genomic_DNA"/>
</dbReference>
<dbReference type="GO" id="GO:0004252">
    <property type="term" value="F:serine-type endopeptidase activity"/>
    <property type="evidence" value="ECO:0007669"/>
    <property type="project" value="UniProtKB-UniRule"/>
</dbReference>
<dbReference type="InterPro" id="IPR036852">
    <property type="entry name" value="Peptidase_S8/S53_dom_sf"/>
</dbReference>
<accession>A0AAU7UE77</accession>
<keyword evidence="2 5" id="KW-0645">Protease</keyword>
<protein>
    <submittedName>
        <fullName evidence="8">S8 family serine peptidase</fullName>
    </submittedName>
</protein>
<sequence length="469" mass="46594">MLPLVTCGLLIACGGTGTGGVTPPPGNGGGGGVPKPQCIAPLSLQTSAQSGVQLGTLSVSGHADLADWSLPHVKGQVLLIGAPALQSLSLAGKQALAGTSREAVPGTNLQLLRTPAGQSDRAFAAQLTGAGLSVQPNYVYSALAKPNDPGYPDPSYPGVQVDGQKYDQDYLTRINAQAGWDAVQAAGCSPAGAVVAVLDTGVDRAHPDLTGRLLPGYDFCAKVDSDDNCTSEDTDPSEATGGDVGHGTSSVGLIGAATNNKLGIAGLTWGGRNVLPVKVFGDTGGATTTSLAAGIRYAVKQGAKVINMSLGFVGSSDPTIAAAIKEAVTADVVLVAAAGNTPNDGLYYPASDPNVLAVGAVGQSNDLASYSARPKSGQKPLDLVAPGGVGASSGFNILSLTTVADGSYALWAGTSEAAPQVAGAASLIRAFRPKLTQAQVRSVLTSSASSVSGGRLLNVGAAIKKAGSL</sequence>
<dbReference type="InterPro" id="IPR000209">
    <property type="entry name" value="Peptidase_S8/S53_dom"/>
</dbReference>
<feature type="domain" description="Peptidase S8/S53" evidence="7">
    <location>
        <begin position="192"/>
        <end position="452"/>
    </location>
</feature>
<dbReference type="KEGG" id="dsc:ABOD76_10955"/>